<dbReference type="AlphaFoldDB" id="A0A075FZA5"/>
<sequence>MRDDVIKLGMLVPGLPHPLLCPEKNKGWGAIRDGFEVGKKEIEESDADLLIIYSTYWPSVLGHQIQAMPNPEWTHVDEEFHELGSMPYKFKIDSEFAKHCKNTCEERGLHTRTVAYDGFPIDTGSVVALKLLNPKNSIPAIIVSSNVYANRSETVVLGKALRDAVREQKRKAVAVVVGSLSNRLITTPMNAENDKIHSSKDDEWNRKFLEYLEKGRLEDVSQLSRQFHQEARVPKVVSFKPFWWLSAIMGQSNLYSGKIHAYEPIIGTGGAVVSLTPVEKGTGDLEYDEENPEVYEGDLEVLDLYRQVEMGTMEGTDGD</sequence>
<feature type="domain" description="Extradiol ring-cleavage dioxygenase class III enzyme subunit B" evidence="1">
    <location>
        <begin position="22"/>
        <end position="267"/>
    </location>
</feature>
<accession>A0A075FZA5</accession>
<protein>
    <submittedName>
        <fullName evidence="2">2-aminophenol 1,6-dioxygenase, alpha subunit (AmnA)</fullName>
    </submittedName>
</protein>
<evidence type="ECO:0000313" key="2">
    <source>
        <dbReference type="EMBL" id="AIE97125.1"/>
    </source>
</evidence>
<evidence type="ECO:0000259" key="1">
    <source>
        <dbReference type="Pfam" id="PF02900"/>
    </source>
</evidence>
<keyword evidence="2" id="KW-0223">Dioxygenase</keyword>
<name>A0A075FZA5_9EURY</name>
<organism evidence="2">
    <name type="scientific">uncultured marine group II/III euryarchaeote AD1000_91_C10</name>
    <dbReference type="NCBI Taxonomy" id="1457825"/>
    <lineage>
        <taxon>Archaea</taxon>
        <taxon>Methanobacteriati</taxon>
        <taxon>Methanobacteriota</taxon>
        <taxon>environmental samples</taxon>
    </lineage>
</organism>
<dbReference type="GO" id="GO:0008198">
    <property type="term" value="F:ferrous iron binding"/>
    <property type="evidence" value="ECO:0007669"/>
    <property type="project" value="InterPro"/>
</dbReference>
<reference evidence="2" key="1">
    <citation type="journal article" date="2014" name="Genome Biol. Evol.">
        <title>Pangenome evidence for extensive interdomain horizontal transfer affecting lineage core and shell genes in uncultured planktonic thaumarchaeota and euryarchaeota.</title>
        <authorList>
            <person name="Deschamps P."/>
            <person name="Zivanovic Y."/>
            <person name="Moreira D."/>
            <person name="Rodriguez-Valera F."/>
            <person name="Lopez-Garcia P."/>
        </authorList>
    </citation>
    <scope>NUCLEOTIDE SEQUENCE</scope>
</reference>
<dbReference type="Pfam" id="PF02900">
    <property type="entry name" value="LigB"/>
    <property type="match status" value="1"/>
</dbReference>
<dbReference type="SUPFAM" id="SSF53213">
    <property type="entry name" value="LigB-like"/>
    <property type="match status" value="1"/>
</dbReference>
<dbReference type="Gene3D" id="3.40.830.10">
    <property type="entry name" value="LigB-like"/>
    <property type="match status" value="1"/>
</dbReference>
<proteinExistence type="predicted"/>
<keyword evidence="2" id="KW-0560">Oxidoreductase</keyword>
<dbReference type="EMBL" id="KF900498">
    <property type="protein sequence ID" value="AIE97125.1"/>
    <property type="molecule type" value="Genomic_DNA"/>
</dbReference>
<dbReference type="InterPro" id="IPR004183">
    <property type="entry name" value="Xdiol_dOase_suB"/>
</dbReference>
<gene>
    <name evidence="2" type="primary">amnA</name>
</gene>
<dbReference type="GO" id="GO:0016702">
    <property type="term" value="F:oxidoreductase activity, acting on single donors with incorporation of molecular oxygen, incorporation of two atoms of oxygen"/>
    <property type="evidence" value="ECO:0007669"/>
    <property type="project" value="UniProtKB-ARBA"/>
</dbReference>